<dbReference type="EMBL" id="JAULSU010000002">
    <property type="protein sequence ID" value="KAK0627181.1"/>
    <property type="molecule type" value="Genomic_DNA"/>
</dbReference>
<dbReference type="AlphaFoldDB" id="A0AA39X4K6"/>
<protein>
    <submittedName>
        <fullName evidence="1">Uncharacterized protein</fullName>
    </submittedName>
</protein>
<dbReference type="SUPFAM" id="SSF48452">
    <property type="entry name" value="TPR-like"/>
    <property type="match status" value="1"/>
</dbReference>
<sequence>MTNLRPRAAELLRLFLVPNDPEVYPFQRYDGDPDEFLTRRDRQERVSQQELRVYSRAFSNLIPMYRRYLTRWIGDTPLNQVQKLGILTLYRQLVTASQASILSCYDLARFGVDEQEKAEDVLQSLWHGVNELVTFLFKFHRDSDDDILRGSIKLAGTIVGILLTEAIRLSSASPPMASKHRIMLMEILGDLSRYLIVADKEDWRDVAHTWFLWVSDEIPTTGRIHHHLAITSRRWLRKGFYLVKSLCVATQFEKSPESIEMILENPPNGTSPAELAFLKVHSITAGIIEGDLDKEMDGFISQLGPYIESSWPEPGYEVAIMTCCSILGYSNSAQLQDLTEMTKDAIRLGNLIHCVVLERAGDPKVFPYFHVFLVFLCFSPGAMDHPDLGIPKGLVVNMLNRMLGSYTKDLLHLKMERFPRPEGRGSQRPFPDDYGLRGLAWTENYYPKDWFSCTFDIAEKHPGVADEEYVERVLWIAFRMVNRASWLGYSGSFIL</sequence>
<dbReference type="Proteomes" id="UP001175000">
    <property type="component" value="Unassembled WGS sequence"/>
</dbReference>
<dbReference type="InterPro" id="IPR011990">
    <property type="entry name" value="TPR-like_helical_dom_sf"/>
</dbReference>
<accession>A0AA39X4K6</accession>
<evidence type="ECO:0000313" key="2">
    <source>
        <dbReference type="Proteomes" id="UP001175000"/>
    </source>
</evidence>
<organism evidence="1 2">
    <name type="scientific">Immersiella caudata</name>
    <dbReference type="NCBI Taxonomy" id="314043"/>
    <lineage>
        <taxon>Eukaryota</taxon>
        <taxon>Fungi</taxon>
        <taxon>Dikarya</taxon>
        <taxon>Ascomycota</taxon>
        <taxon>Pezizomycotina</taxon>
        <taxon>Sordariomycetes</taxon>
        <taxon>Sordariomycetidae</taxon>
        <taxon>Sordariales</taxon>
        <taxon>Lasiosphaeriaceae</taxon>
        <taxon>Immersiella</taxon>
    </lineage>
</organism>
<proteinExistence type="predicted"/>
<dbReference type="Gene3D" id="1.25.40.10">
    <property type="entry name" value="Tetratricopeptide repeat domain"/>
    <property type="match status" value="1"/>
</dbReference>
<reference evidence="1" key="1">
    <citation type="submission" date="2023-06" db="EMBL/GenBank/DDBJ databases">
        <title>Genome-scale phylogeny and comparative genomics of the fungal order Sordariales.</title>
        <authorList>
            <consortium name="Lawrence Berkeley National Laboratory"/>
            <person name="Hensen N."/>
            <person name="Bonometti L."/>
            <person name="Westerberg I."/>
            <person name="Brannstrom I.O."/>
            <person name="Guillou S."/>
            <person name="Cros-Aarteil S."/>
            <person name="Calhoun S."/>
            <person name="Haridas S."/>
            <person name="Kuo A."/>
            <person name="Mondo S."/>
            <person name="Pangilinan J."/>
            <person name="Riley R."/>
            <person name="Labutti K."/>
            <person name="Andreopoulos B."/>
            <person name="Lipzen A."/>
            <person name="Chen C."/>
            <person name="Yanf M."/>
            <person name="Daum C."/>
            <person name="Ng V."/>
            <person name="Clum A."/>
            <person name="Steindorff A."/>
            <person name="Ohm R."/>
            <person name="Martin F."/>
            <person name="Silar P."/>
            <person name="Natvig D."/>
            <person name="Lalanne C."/>
            <person name="Gautier V."/>
            <person name="Ament-Velasquez S.L."/>
            <person name="Kruys A."/>
            <person name="Hutchinson M.I."/>
            <person name="Powell A.J."/>
            <person name="Barry K."/>
            <person name="Miller A.N."/>
            <person name="Grigoriev I.V."/>
            <person name="Debuchy R."/>
            <person name="Gladieux P."/>
            <person name="Thoren M.H."/>
            <person name="Johannesson H."/>
        </authorList>
    </citation>
    <scope>NUCLEOTIDE SEQUENCE</scope>
    <source>
        <strain evidence="1">CBS 606.72</strain>
    </source>
</reference>
<keyword evidence="2" id="KW-1185">Reference proteome</keyword>
<evidence type="ECO:0000313" key="1">
    <source>
        <dbReference type="EMBL" id="KAK0627181.1"/>
    </source>
</evidence>
<name>A0AA39X4K6_9PEZI</name>
<gene>
    <name evidence="1" type="ORF">B0T14DRAFT_563007</name>
</gene>
<comment type="caution">
    <text evidence="1">The sequence shown here is derived from an EMBL/GenBank/DDBJ whole genome shotgun (WGS) entry which is preliminary data.</text>
</comment>